<sequence length="316" mass="34252">MSASPVWAVFSTFRPGDAALDAVSSVAEQVEGVIVVDDGSGPIAEAVLDRLESAGAIVVRRPDNDGIAAALNDGIARALDAGAAFVITFDQDSRVAEGFVRNLVSAHDVATRAGIHVGLVVPEYFAGVRQQTGPEATFGDAANVIQSGMLIPAAVIAEAGPLREDFFIDLVDMEFGLRVRARGWRVLAAGGVRMEHTLGTRYRRELFGRTVVLPGVPAEFSLSTPFRYFYRVRNRLILNREYFLSAPGQIIRETLLDGIHFANAWWVARPRRALARVYRAALVAAVRGRMGRMPDALMPIAAEIRWDAPVVAEGEK</sequence>
<keyword evidence="7" id="KW-1185">Reference proteome</keyword>
<accession>A0ABY4IUQ1</accession>
<dbReference type="InterPro" id="IPR001173">
    <property type="entry name" value="Glyco_trans_2-like"/>
</dbReference>
<feature type="domain" description="Glycosyltransferase 2-like" evidence="5">
    <location>
        <begin position="18"/>
        <end position="115"/>
    </location>
</feature>
<evidence type="ECO:0000256" key="4">
    <source>
        <dbReference type="ARBA" id="ARBA00022679"/>
    </source>
</evidence>
<dbReference type="InterPro" id="IPR029044">
    <property type="entry name" value="Nucleotide-diphossugar_trans"/>
</dbReference>
<evidence type="ECO:0000256" key="1">
    <source>
        <dbReference type="ARBA" id="ARBA00004776"/>
    </source>
</evidence>
<dbReference type="Proteomes" id="UP000831963">
    <property type="component" value="Chromosome"/>
</dbReference>
<evidence type="ECO:0000259" key="5">
    <source>
        <dbReference type="Pfam" id="PF00535"/>
    </source>
</evidence>
<proteinExistence type="inferred from homology"/>
<name>A0ABY4IUQ1_9MICO</name>
<keyword evidence="4 6" id="KW-0808">Transferase</keyword>
<protein>
    <submittedName>
        <fullName evidence="6">Glycosyltransferase</fullName>
        <ecNumber evidence="6">2.4.-.-</ecNumber>
    </submittedName>
</protein>
<comment type="similarity">
    <text evidence="2">Belongs to the glycosyltransferase 2 family.</text>
</comment>
<evidence type="ECO:0000313" key="7">
    <source>
        <dbReference type="Proteomes" id="UP000831963"/>
    </source>
</evidence>
<reference evidence="6 7" key="1">
    <citation type="submission" date="2021-06" db="EMBL/GenBank/DDBJ databases">
        <title>Genome-based taxonomic framework of Microbacterium strains isolated from marine environment, the description of four new species and reclassification of four preexisting species.</title>
        <authorList>
            <person name="Lee S.D."/>
            <person name="Kim S.-M."/>
            <person name="Byeon Y.-S."/>
            <person name="Yang H.L."/>
            <person name="Kim I.S."/>
        </authorList>
    </citation>
    <scope>NUCLEOTIDE SEQUENCE [LARGE SCALE GENOMIC DNA]</scope>
    <source>
        <strain evidence="6 7">SSW1-36</strain>
    </source>
</reference>
<dbReference type="PANTHER" id="PTHR43179:SF12">
    <property type="entry name" value="GALACTOFURANOSYLTRANSFERASE GLFT2"/>
    <property type="match status" value="1"/>
</dbReference>
<dbReference type="Pfam" id="PF00535">
    <property type="entry name" value="Glycos_transf_2"/>
    <property type="match status" value="1"/>
</dbReference>
<dbReference type="PANTHER" id="PTHR43179">
    <property type="entry name" value="RHAMNOSYLTRANSFERASE WBBL"/>
    <property type="match status" value="1"/>
</dbReference>
<organism evidence="6 7">
    <name type="scientific">Microbacterium galbinum</name>
    <dbReference type="NCBI Taxonomy" id="2851646"/>
    <lineage>
        <taxon>Bacteria</taxon>
        <taxon>Bacillati</taxon>
        <taxon>Actinomycetota</taxon>
        <taxon>Actinomycetes</taxon>
        <taxon>Micrococcales</taxon>
        <taxon>Microbacteriaceae</taxon>
        <taxon>Microbacterium</taxon>
    </lineage>
</organism>
<dbReference type="Gene3D" id="3.90.550.10">
    <property type="entry name" value="Spore Coat Polysaccharide Biosynthesis Protein SpsA, Chain A"/>
    <property type="match status" value="1"/>
</dbReference>
<dbReference type="RefSeq" id="WP_247955909.1">
    <property type="nucleotide sequence ID" value="NZ_CP078077.1"/>
</dbReference>
<keyword evidence="3 6" id="KW-0328">Glycosyltransferase</keyword>
<dbReference type="GO" id="GO:0016757">
    <property type="term" value="F:glycosyltransferase activity"/>
    <property type="evidence" value="ECO:0007669"/>
    <property type="project" value="UniProtKB-KW"/>
</dbReference>
<dbReference type="EC" id="2.4.-.-" evidence="6"/>
<evidence type="ECO:0000313" key="6">
    <source>
        <dbReference type="EMBL" id="UPL15218.1"/>
    </source>
</evidence>
<evidence type="ECO:0000256" key="3">
    <source>
        <dbReference type="ARBA" id="ARBA00022676"/>
    </source>
</evidence>
<comment type="pathway">
    <text evidence="1">Cell wall biogenesis; cell wall polysaccharide biosynthesis.</text>
</comment>
<dbReference type="SUPFAM" id="SSF53448">
    <property type="entry name" value="Nucleotide-diphospho-sugar transferases"/>
    <property type="match status" value="1"/>
</dbReference>
<dbReference type="EMBL" id="CP078077">
    <property type="protein sequence ID" value="UPL15218.1"/>
    <property type="molecule type" value="Genomic_DNA"/>
</dbReference>
<evidence type="ECO:0000256" key="2">
    <source>
        <dbReference type="ARBA" id="ARBA00006739"/>
    </source>
</evidence>
<gene>
    <name evidence="6" type="ORF">KV396_12340</name>
</gene>